<reference evidence="1 2" key="1">
    <citation type="submission" date="2019-09" db="EMBL/GenBank/DDBJ databases">
        <authorList>
            <person name="Depoorter E."/>
        </authorList>
    </citation>
    <scope>NUCLEOTIDE SEQUENCE [LARGE SCALE GENOMIC DNA]</scope>
    <source>
        <strain evidence="1">LMG 6863</strain>
    </source>
</reference>
<protein>
    <submittedName>
        <fullName evidence="1">Uncharacterized protein</fullName>
    </submittedName>
</protein>
<dbReference type="EMBL" id="CABVPY010000018">
    <property type="protein sequence ID" value="VWB69756.1"/>
    <property type="molecule type" value="Genomic_DNA"/>
</dbReference>
<name>A0A6P2LER9_BURL3</name>
<accession>A0A6P2LER9</accession>
<dbReference type="AlphaFoldDB" id="A0A6P2LER9"/>
<organism evidence="1 2">
    <name type="scientific">Burkholderia lata (strain ATCC 17760 / DSM 23089 / LMG 22485 / NCIMB 9086 / R18194 / 383)</name>
    <dbReference type="NCBI Taxonomy" id="482957"/>
    <lineage>
        <taxon>Bacteria</taxon>
        <taxon>Pseudomonadati</taxon>
        <taxon>Pseudomonadota</taxon>
        <taxon>Betaproteobacteria</taxon>
        <taxon>Burkholderiales</taxon>
        <taxon>Burkholderiaceae</taxon>
        <taxon>Burkholderia</taxon>
        <taxon>Burkholderia cepacia complex</taxon>
    </lineage>
</organism>
<dbReference type="RefSeq" id="WP_174941245.1">
    <property type="nucleotide sequence ID" value="NZ_CABVPY010000018.1"/>
</dbReference>
<sequence>MSCGYDGKHFGAPYIDAMCIDGYLWDLDSCDEPGGLLHNGGDIPCPSCNTDEYVEYCAPDAWPGGNSRQRRHARRAQLRAVKANVLKRLASAGGAR</sequence>
<gene>
    <name evidence="1" type="ORF">BLA6863_03268</name>
</gene>
<dbReference type="Proteomes" id="UP000494170">
    <property type="component" value="Unassembled WGS sequence"/>
</dbReference>
<evidence type="ECO:0000313" key="2">
    <source>
        <dbReference type="Proteomes" id="UP000494170"/>
    </source>
</evidence>
<proteinExistence type="predicted"/>
<evidence type="ECO:0000313" key="1">
    <source>
        <dbReference type="EMBL" id="VWB69756.1"/>
    </source>
</evidence>